<proteinExistence type="predicted"/>
<sequence length="155" mass="17052">MAPAAPTSAAEALDPMLCFAVYSVERRFGQLYRELLAPWKLSYTQYLALIALSNDDKLTVGGLGELLGLDSGTLSPLLKRLESRGLVARTRAAHDERVVQLGLTDAGRDLYAELDDVPRCFGDRTGLSHEEYVQLLALAKTLSARMTTHKEKETD</sequence>
<name>A0ABP7ZIN6_9MICO</name>
<evidence type="ECO:0000259" key="6">
    <source>
        <dbReference type="PROSITE" id="PS50995"/>
    </source>
</evidence>
<reference evidence="7" key="1">
    <citation type="journal article" date="2014" name="Int. J. Syst. Evol. Microbiol.">
        <title>Complete genome of a new Firmicutes species belonging to the dominant human colonic microbiota ('Ruminococcus bicirculans') reveals two chromosomes and a selective capacity to utilize plant glucans.</title>
        <authorList>
            <consortium name="NISC Comparative Sequencing Program"/>
            <person name="Wegmann U."/>
            <person name="Louis P."/>
            <person name="Goesmann A."/>
            <person name="Henrissat B."/>
            <person name="Duncan S.H."/>
            <person name="Flint H.J."/>
        </authorList>
    </citation>
    <scope>NUCLEOTIDE SEQUENCE</scope>
    <source>
        <strain evidence="7">JCM 17590</strain>
    </source>
</reference>
<dbReference type="SUPFAM" id="SSF46785">
    <property type="entry name" value="Winged helix' DNA-binding domain"/>
    <property type="match status" value="1"/>
</dbReference>
<dbReference type="EMBL" id="BAABBV010000001">
    <property type="protein sequence ID" value="GAA4157378.1"/>
    <property type="molecule type" value="Genomic_DNA"/>
</dbReference>
<evidence type="ECO:0000256" key="1">
    <source>
        <dbReference type="ARBA" id="ARBA00004496"/>
    </source>
</evidence>
<dbReference type="SMART" id="SM00347">
    <property type="entry name" value="HTH_MARR"/>
    <property type="match status" value="1"/>
</dbReference>
<evidence type="ECO:0000256" key="2">
    <source>
        <dbReference type="ARBA" id="ARBA00022490"/>
    </source>
</evidence>
<comment type="caution">
    <text evidence="7">The sequence shown here is derived from an EMBL/GenBank/DDBJ whole genome shotgun (WGS) entry which is preliminary data.</text>
</comment>
<organism evidence="7 8">
    <name type="scientific">Gryllotalpicola daejeonensis</name>
    <dbReference type="NCBI Taxonomy" id="993087"/>
    <lineage>
        <taxon>Bacteria</taxon>
        <taxon>Bacillati</taxon>
        <taxon>Actinomycetota</taxon>
        <taxon>Actinomycetes</taxon>
        <taxon>Micrococcales</taxon>
        <taxon>Microbacteriaceae</taxon>
        <taxon>Gryllotalpicola</taxon>
    </lineage>
</organism>
<evidence type="ECO:0000313" key="8">
    <source>
        <dbReference type="Proteomes" id="UP001415169"/>
    </source>
</evidence>
<feature type="domain" description="HTH marR-type" evidence="6">
    <location>
        <begin position="14"/>
        <end position="144"/>
    </location>
</feature>
<reference evidence="7" key="2">
    <citation type="submission" date="2023-12" db="EMBL/GenBank/DDBJ databases">
        <authorList>
            <person name="Sun Q."/>
            <person name="Inoue M."/>
        </authorList>
    </citation>
    <scope>NUCLEOTIDE SEQUENCE</scope>
    <source>
        <strain evidence="7">JCM 17590</strain>
    </source>
</reference>
<dbReference type="PANTHER" id="PTHR33164:SF5">
    <property type="entry name" value="ORGANIC HYDROPEROXIDE RESISTANCE TRANSCRIPTIONAL REGULATOR"/>
    <property type="match status" value="1"/>
</dbReference>
<evidence type="ECO:0000313" key="7">
    <source>
        <dbReference type="EMBL" id="GAA4157378.1"/>
    </source>
</evidence>
<evidence type="ECO:0000256" key="4">
    <source>
        <dbReference type="ARBA" id="ARBA00023125"/>
    </source>
</evidence>
<keyword evidence="3" id="KW-0805">Transcription regulation</keyword>
<dbReference type="Proteomes" id="UP001415169">
    <property type="component" value="Unassembled WGS sequence"/>
</dbReference>
<keyword evidence="8" id="KW-1185">Reference proteome</keyword>
<dbReference type="Pfam" id="PF22381">
    <property type="entry name" value="Staph_reg_Sar_Rot"/>
    <property type="match status" value="1"/>
</dbReference>
<dbReference type="PANTHER" id="PTHR33164">
    <property type="entry name" value="TRANSCRIPTIONAL REGULATOR, MARR FAMILY"/>
    <property type="match status" value="1"/>
</dbReference>
<dbReference type="PROSITE" id="PS50995">
    <property type="entry name" value="HTH_MARR_2"/>
    <property type="match status" value="1"/>
</dbReference>
<protein>
    <submittedName>
        <fullName evidence="7">MarR family transcriptional regulator</fullName>
    </submittedName>
</protein>
<dbReference type="InterPro" id="IPR036388">
    <property type="entry name" value="WH-like_DNA-bd_sf"/>
</dbReference>
<evidence type="ECO:0000256" key="3">
    <source>
        <dbReference type="ARBA" id="ARBA00023015"/>
    </source>
</evidence>
<keyword evidence="4" id="KW-0238">DNA-binding</keyword>
<dbReference type="InterPro" id="IPR055166">
    <property type="entry name" value="Transc_reg_Sar_Rot_HTH"/>
</dbReference>
<comment type="subcellular location">
    <subcellularLocation>
        <location evidence="1">Cytoplasm</location>
    </subcellularLocation>
</comment>
<evidence type="ECO:0000256" key="5">
    <source>
        <dbReference type="ARBA" id="ARBA00023163"/>
    </source>
</evidence>
<dbReference type="InterPro" id="IPR039422">
    <property type="entry name" value="MarR/SlyA-like"/>
</dbReference>
<keyword evidence="2" id="KW-0963">Cytoplasm</keyword>
<dbReference type="InterPro" id="IPR000835">
    <property type="entry name" value="HTH_MarR-typ"/>
</dbReference>
<dbReference type="Gene3D" id="1.10.10.10">
    <property type="entry name" value="Winged helix-like DNA-binding domain superfamily/Winged helix DNA-binding domain"/>
    <property type="match status" value="1"/>
</dbReference>
<dbReference type="PRINTS" id="PR00598">
    <property type="entry name" value="HTHMARR"/>
</dbReference>
<gene>
    <name evidence="7" type="ORF">GCM10022286_08970</name>
</gene>
<dbReference type="RefSeq" id="WP_344790547.1">
    <property type="nucleotide sequence ID" value="NZ_BAABBV010000001.1"/>
</dbReference>
<accession>A0ABP7ZIN6</accession>
<keyword evidence="5" id="KW-0804">Transcription</keyword>
<dbReference type="InterPro" id="IPR036390">
    <property type="entry name" value="WH_DNA-bd_sf"/>
</dbReference>